<organism evidence="1 2">
    <name type="scientific">Lentibacillus populi</name>
    <dbReference type="NCBI Taxonomy" id="1827502"/>
    <lineage>
        <taxon>Bacteria</taxon>
        <taxon>Bacillati</taxon>
        <taxon>Bacillota</taxon>
        <taxon>Bacilli</taxon>
        <taxon>Bacillales</taxon>
        <taxon>Bacillaceae</taxon>
        <taxon>Lentibacillus</taxon>
    </lineage>
</organism>
<evidence type="ECO:0000313" key="2">
    <source>
        <dbReference type="Proteomes" id="UP000621492"/>
    </source>
</evidence>
<dbReference type="AlphaFoldDB" id="A0A9W5TXG8"/>
<keyword evidence="2" id="KW-1185">Reference proteome</keyword>
<dbReference type="Proteomes" id="UP000621492">
    <property type="component" value="Unassembled WGS sequence"/>
</dbReference>
<accession>A0A9W5TXG8</accession>
<name>A0A9W5TXG8_9BACI</name>
<protein>
    <submittedName>
        <fullName evidence="1">Uncharacterized protein</fullName>
    </submittedName>
</protein>
<dbReference type="EMBL" id="BMJD01000012">
    <property type="protein sequence ID" value="GGB41522.1"/>
    <property type="molecule type" value="Genomic_DNA"/>
</dbReference>
<gene>
    <name evidence="1" type="ORF">GCM10011409_18800</name>
</gene>
<comment type="caution">
    <text evidence="1">The sequence shown here is derived from an EMBL/GenBank/DDBJ whole genome shotgun (WGS) entry which is preliminary data.</text>
</comment>
<dbReference type="RefSeq" id="WP_188725006.1">
    <property type="nucleotide sequence ID" value="NZ_BMJD01000012.1"/>
</dbReference>
<reference evidence="1" key="1">
    <citation type="journal article" date="2014" name="Int. J. Syst. Evol. Microbiol.">
        <title>Complete genome sequence of Corynebacterium casei LMG S-19264T (=DSM 44701T), isolated from a smear-ripened cheese.</title>
        <authorList>
            <consortium name="US DOE Joint Genome Institute (JGI-PGF)"/>
            <person name="Walter F."/>
            <person name="Albersmeier A."/>
            <person name="Kalinowski J."/>
            <person name="Ruckert C."/>
        </authorList>
    </citation>
    <scope>NUCLEOTIDE SEQUENCE</scope>
    <source>
        <strain evidence="1">CGMCC 1.15454</strain>
    </source>
</reference>
<reference evidence="1" key="2">
    <citation type="submission" date="2020-09" db="EMBL/GenBank/DDBJ databases">
        <authorList>
            <person name="Sun Q."/>
            <person name="Zhou Y."/>
        </authorList>
    </citation>
    <scope>NUCLEOTIDE SEQUENCE</scope>
    <source>
        <strain evidence="1">CGMCC 1.15454</strain>
    </source>
</reference>
<evidence type="ECO:0000313" key="1">
    <source>
        <dbReference type="EMBL" id="GGB41522.1"/>
    </source>
</evidence>
<proteinExistence type="predicted"/>
<sequence length="70" mass="8118">MSKNPVLKKKFEEGYRLGFDKGTKHGIEQAVNFFAVKFEGLEKVPGIGKKTMEKIRQQLGEHYFLKDDEE</sequence>